<keyword evidence="2" id="KW-0560">Oxidoreductase</keyword>
<evidence type="ECO:0000313" key="3">
    <source>
        <dbReference type="EMBL" id="QGM96463.1"/>
    </source>
</evidence>
<dbReference type="EMBL" id="CP044331">
    <property type="protein sequence ID" value="QGM96463.1"/>
    <property type="molecule type" value="Genomic_DNA"/>
</dbReference>
<dbReference type="KEGG" id="mpar:F7D14_02530"/>
<evidence type="ECO:0000256" key="2">
    <source>
        <dbReference type="ARBA" id="ARBA00023002"/>
    </source>
</evidence>
<organism evidence="3 4">
    <name type="scientific">Methylocystis parvus</name>
    <dbReference type="NCBI Taxonomy" id="134"/>
    <lineage>
        <taxon>Bacteria</taxon>
        <taxon>Pseudomonadati</taxon>
        <taxon>Pseudomonadota</taxon>
        <taxon>Alphaproteobacteria</taxon>
        <taxon>Hyphomicrobiales</taxon>
        <taxon>Methylocystaceae</taxon>
        <taxon>Methylocystis</taxon>
    </lineage>
</organism>
<protein>
    <submittedName>
        <fullName evidence="3">SDR family NAD(P)-dependent oxidoreductase</fullName>
    </submittedName>
</protein>
<dbReference type="PROSITE" id="PS00061">
    <property type="entry name" value="ADH_SHORT"/>
    <property type="match status" value="1"/>
</dbReference>
<dbReference type="SUPFAM" id="SSF51735">
    <property type="entry name" value="NAD(P)-binding Rossmann-fold domains"/>
    <property type="match status" value="1"/>
</dbReference>
<dbReference type="AlphaFoldDB" id="A0A6B8M551"/>
<dbReference type="GO" id="GO:0016020">
    <property type="term" value="C:membrane"/>
    <property type="evidence" value="ECO:0007669"/>
    <property type="project" value="TreeGrafter"/>
</dbReference>
<dbReference type="InterPro" id="IPR020904">
    <property type="entry name" value="Sc_DH/Rdtase_CS"/>
</dbReference>
<dbReference type="Proteomes" id="UP000422569">
    <property type="component" value="Chromosome"/>
</dbReference>
<dbReference type="PRINTS" id="PR00081">
    <property type="entry name" value="GDHRDH"/>
</dbReference>
<reference evidence="3 4" key="1">
    <citation type="submission" date="2019-09" db="EMBL/GenBank/DDBJ databases">
        <title>Isolation and complete genome sequencing of Methylocystis species.</title>
        <authorList>
            <person name="Rumah B.L."/>
            <person name="Stead C.E."/>
            <person name="Stevens B.C."/>
            <person name="Minton N.P."/>
            <person name="Grosse-Honebrink A."/>
            <person name="Zhang Y."/>
        </authorList>
    </citation>
    <scope>NUCLEOTIDE SEQUENCE [LARGE SCALE GENOMIC DNA]</scope>
    <source>
        <strain evidence="3 4">BRCS2</strain>
    </source>
</reference>
<dbReference type="RefSeq" id="WP_016919847.1">
    <property type="nucleotide sequence ID" value="NZ_CP044331.1"/>
</dbReference>
<name>A0A6B8M551_9HYPH</name>
<proteinExistence type="inferred from homology"/>
<dbReference type="Pfam" id="PF00106">
    <property type="entry name" value="adh_short"/>
    <property type="match status" value="1"/>
</dbReference>
<dbReference type="Gene3D" id="3.40.50.720">
    <property type="entry name" value="NAD(P)-binding Rossmann-like Domain"/>
    <property type="match status" value="1"/>
</dbReference>
<dbReference type="InterPro" id="IPR002347">
    <property type="entry name" value="SDR_fam"/>
</dbReference>
<evidence type="ECO:0000313" key="4">
    <source>
        <dbReference type="Proteomes" id="UP000422569"/>
    </source>
</evidence>
<dbReference type="PANTHER" id="PTHR44196:SF1">
    <property type="entry name" value="DEHYDROGENASE_REDUCTASE SDR FAMILY MEMBER 7B"/>
    <property type="match status" value="1"/>
</dbReference>
<comment type="similarity">
    <text evidence="1">Belongs to the short-chain dehydrogenases/reductases (SDR) family.</text>
</comment>
<accession>A0A6B8M551</accession>
<gene>
    <name evidence="3" type="ORF">F7D14_02530</name>
</gene>
<dbReference type="InterPro" id="IPR036291">
    <property type="entry name" value="NAD(P)-bd_dom_sf"/>
</dbReference>
<dbReference type="PANTHER" id="PTHR44196">
    <property type="entry name" value="DEHYDROGENASE/REDUCTASE SDR FAMILY MEMBER 7B"/>
    <property type="match status" value="1"/>
</dbReference>
<evidence type="ECO:0000256" key="1">
    <source>
        <dbReference type="ARBA" id="ARBA00006484"/>
    </source>
</evidence>
<keyword evidence="4" id="KW-1185">Reference proteome</keyword>
<sequence length="263" mass="28247">MTQRLLITGASSGIGRALAIAYARDGASLYLLGRDQKRLDATAEACRAAGAAEVEMRVADVRDREAMAQIIEAAHSARPIDILVANAGVATGLSPGQILETPEAVRAMMAINVSGVFNTVEPVIPPMAARGRGQIAIVGSMAGVRSLPYSPSYCAAKASVHMWADCLRGRLAPHGVKVSLVVPGFVETPMAARTRSWQPGAMSDEKAAQIIKRGLARGRPVIAFPRFMYYAMRFFTFVPHSLVDGVMRRFHVEVPETSEREVS</sequence>
<dbReference type="GO" id="GO:0016491">
    <property type="term" value="F:oxidoreductase activity"/>
    <property type="evidence" value="ECO:0007669"/>
    <property type="project" value="UniProtKB-KW"/>
</dbReference>